<reference evidence="1 3" key="2">
    <citation type="submission" date="2015-12" db="EMBL/GenBank/DDBJ databases">
        <authorList>
            <person name="Lauer A."/>
            <person name="Humrighouse B."/>
            <person name="Loparev V."/>
            <person name="Shewmaker P.L."/>
            <person name="Whitney A.M."/>
            <person name="McLaughlin R.W."/>
        </authorList>
    </citation>
    <scope>NUCLEOTIDE SEQUENCE [LARGE SCALE GENOMIC DNA]</scope>
    <source>
        <strain evidence="1 3">LMG 23085</strain>
    </source>
</reference>
<dbReference type="AlphaFoldDB" id="A0A0S3KAD9"/>
<dbReference type="KEGG" id="ess:ATZ33_07710"/>
<dbReference type="EMBL" id="CP013614">
    <property type="protein sequence ID" value="ALS01259.1"/>
    <property type="molecule type" value="Genomic_DNA"/>
</dbReference>
<evidence type="ECO:0000313" key="2">
    <source>
        <dbReference type="EMBL" id="OJG92658.1"/>
    </source>
</evidence>
<dbReference type="InterPro" id="IPR016181">
    <property type="entry name" value="Acyl_CoA_acyltransferase"/>
</dbReference>
<evidence type="ECO:0000313" key="3">
    <source>
        <dbReference type="Proteomes" id="UP000065511"/>
    </source>
</evidence>
<dbReference type="Proteomes" id="UP000065511">
    <property type="component" value="Chromosome"/>
</dbReference>
<protein>
    <recommendedName>
        <fullName evidence="5">N-acetyltransferase domain-containing protein</fullName>
    </recommendedName>
</protein>
<gene>
    <name evidence="1" type="ORF">ATZ33_07710</name>
    <name evidence="2" type="ORF">RV15_GL003083</name>
</gene>
<evidence type="ECO:0008006" key="5">
    <source>
        <dbReference type="Google" id="ProtNLM"/>
    </source>
</evidence>
<organism evidence="2 4">
    <name type="scientific">Enterococcus silesiacus</name>
    <dbReference type="NCBI Taxonomy" id="332949"/>
    <lineage>
        <taxon>Bacteria</taxon>
        <taxon>Bacillati</taxon>
        <taxon>Bacillota</taxon>
        <taxon>Bacilli</taxon>
        <taxon>Lactobacillales</taxon>
        <taxon>Enterococcaceae</taxon>
        <taxon>Enterococcus</taxon>
    </lineage>
</organism>
<evidence type="ECO:0000313" key="4">
    <source>
        <dbReference type="Proteomes" id="UP000183039"/>
    </source>
</evidence>
<dbReference type="EMBL" id="JXLC01000005">
    <property type="protein sequence ID" value="OJG92658.1"/>
    <property type="molecule type" value="Genomic_DNA"/>
</dbReference>
<reference evidence="2 4" key="1">
    <citation type="submission" date="2014-12" db="EMBL/GenBank/DDBJ databases">
        <title>Draft genome sequences of 29 type strains of Enterococci.</title>
        <authorList>
            <person name="Zhong Z."/>
            <person name="Sun Z."/>
            <person name="Liu W."/>
            <person name="Zhang W."/>
            <person name="Zhang H."/>
        </authorList>
    </citation>
    <scope>NUCLEOTIDE SEQUENCE [LARGE SCALE GENOMIC DNA]</scope>
    <source>
        <strain evidence="2 4">DSM 22801</strain>
    </source>
</reference>
<keyword evidence="3" id="KW-1185">Reference proteome</keyword>
<proteinExistence type="predicted"/>
<dbReference type="OrthoDB" id="9787920at2"/>
<dbReference type="SUPFAM" id="SSF55729">
    <property type="entry name" value="Acyl-CoA N-acyltransferases (Nat)"/>
    <property type="match status" value="1"/>
</dbReference>
<sequence length="90" mass="10353">MIEFRSLSKDDNEAELIALLSKNQEEVKKVPAEQLAIKEGSSLITIPTQDHQAKTFYEKFGYHDFGKLDNTPFIGTTNHHLVKRIEHEKN</sequence>
<dbReference type="RefSeq" id="WP_071877036.1">
    <property type="nucleotide sequence ID" value="NZ_JXLC01000005.1"/>
</dbReference>
<dbReference type="Gene3D" id="3.40.630.30">
    <property type="match status" value="1"/>
</dbReference>
<accession>A0A0S3KAD9</accession>
<dbReference type="Proteomes" id="UP000183039">
    <property type="component" value="Unassembled WGS sequence"/>
</dbReference>
<evidence type="ECO:0000313" key="1">
    <source>
        <dbReference type="EMBL" id="ALS01259.1"/>
    </source>
</evidence>
<name>A0A0S3KAD9_9ENTE</name>